<evidence type="ECO:0000256" key="1">
    <source>
        <dbReference type="RuleBase" id="RU003860"/>
    </source>
</evidence>
<dbReference type="STRING" id="246404.A0A507FPI8"/>
<protein>
    <recommendedName>
        <fullName evidence="4">BolA protein</fullName>
    </recommendedName>
</protein>
<evidence type="ECO:0008006" key="4">
    <source>
        <dbReference type="Google" id="ProtNLM"/>
    </source>
</evidence>
<dbReference type="InterPro" id="IPR002634">
    <property type="entry name" value="BolA"/>
</dbReference>
<proteinExistence type="inferred from homology"/>
<accession>A0A507FPI8</accession>
<dbReference type="SUPFAM" id="SSF82657">
    <property type="entry name" value="BolA-like"/>
    <property type="match status" value="1"/>
</dbReference>
<dbReference type="InterPro" id="IPR036065">
    <property type="entry name" value="BolA-like_sf"/>
</dbReference>
<evidence type="ECO:0000313" key="3">
    <source>
        <dbReference type="Proteomes" id="UP000320333"/>
    </source>
</evidence>
<organism evidence="2 3">
    <name type="scientific">Chytriomyces confervae</name>
    <dbReference type="NCBI Taxonomy" id="246404"/>
    <lineage>
        <taxon>Eukaryota</taxon>
        <taxon>Fungi</taxon>
        <taxon>Fungi incertae sedis</taxon>
        <taxon>Chytridiomycota</taxon>
        <taxon>Chytridiomycota incertae sedis</taxon>
        <taxon>Chytridiomycetes</taxon>
        <taxon>Chytridiales</taxon>
        <taxon>Chytriomycetaceae</taxon>
        <taxon>Chytriomyces</taxon>
    </lineage>
</organism>
<comment type="caution">
    <text evidence="2">The sequence shown here is derived from an EMBL/GenBank/DDBJ whole genome shotgun (WGS) entry which is preliminary data.</text>
</comment>
<dbReference type="PIRSF" id="PIRSF003113">
    <property type="entry name" value="BolA"/>
    <property type="match status" value="1"/>
</dbReference>
<dbReference type="EMBL" id="QEAP01000007">
    <property type="protein sequence ID" value="TPX78192.1"/>
    <property type="molecule type" value="Genomic_DNA"/>
</dbReference>
<name>A0A507FPI8_9FUNG</name>
<dbReference type="GO" id="GO:0016226">
    <property type="term" value="P:iron-sulfur cluster assembly"/>
    <property type="evidence" value="ECO:0007669"/>
    <property type="project" value="TreeGrafter"/>
</dbReference>
<reference evidence="2 3" key="1">
    <citation type="journal article" date="2019" name="Sci. Rep.">
        <title>Comparative genomics of chytrid fungi reveal insights into the obligate biotrophic and pathogenic lifestyle of Synchytrium endobioticum.</title>
        <authorList>
            <person name="van de Vossenberg B.T.L.H."/>
            <person name="Warris S."/>
            <person name="Nguyen H.D.T."/>
            <person name="van Gent-Pelzer M.P.E."/>
            <person name="Joly D.L."/>
            <person name="van de Geest H.C."/>
            <person name="Bonants P.J.M."/>
            <person name="Smith D.S."/>
            <person name="Levesque C.A."/>
            <person name="van der Lee T.A.J."/>
        </authorList>
    </citation>
    <scope>NUCLEOTIDE SEQUENCE [LARGE SCALE GENOMIC DNA]</scope>
    <source>
        <strain evidence="2 3">CBS 675.73</strain>
    </source>
</reference>
<dbReference type="OrthoDB" id="411584at2759"/>
<dbReference type="PANTHER" id="PTHR46230:SF7">
    <property type="entry name" value="BOLA-LIKE PROTEIN 1"/>
    <property type="match status" value="1"/>
</dbReference>
<dbReference type="Pfam" id="PF01722">
    <property type="entry name" value="BolA"/>
    <property type="match status" value="1"/>
</dbReference>
<sequence length="108" mass="11954">MFIAKRLFSSMSAERPLAAAITEKLTAALTPSSLELIDNSHLHASHAAMRGSTDKETHFDLKIVSNQFQGKTAVQRHQIIYKLLDVELKEKGLHALQISAKTDAEVNK</sequence>
<dbReference type="PANTHER" id="PTHR46230">
    <property type="match status" value="1"/>
</dbReference>
<dbReference type="Proteomes" id="UP000320333">
    <property type="component" value="Unassembled WGS sequence"/>
</dbReference>
<dbReference type="Gene3D" id="3.30.300.90">
    <property type="entry name" value="BolA-like"/>
    <property type="match status" value="1"/>
</dbReference>
<gene>
    <name evidence="2" type="ORF">CcCBS67573_g00524</name>
</gene>
<comment type="similarity">
    <text evidence="1">Belongs to the BolA/IbaG family.</text>
</comment>
<dbReference type="AlphaFoldDB" id="A0A507FPI8"/>
<keyword evidence="3" id="KW-1185">Reference proteome</keyword>
<evidence type="ECO:0000313" key="2">
    <source>
        <dbReference type="EMBL" id="TPX78192.1"/>
    </source>
</evidence>